<dbReference type="EnsemblPlants" id="AES87306">
    <property type="protein sequence ID" value="AES87306"/>
    <property type="gene ID" value="MTR_4g024010"/>
</dbReference>
<evidence type="ECO:0000313" key="1">
    <source>
        <dbReference type="EMBL" id="AES87306.1"/>
    </source>
</evidence>
<reference evidence="1 3" key="2">
    <citation type="journal article" date="2014" name="BMC Genomics">
        <title>An improved genome release (version Mt4.0) for the model legume Medicago truncatula.</title>
        <authorList>
            <person name="Tang H."/>
            <person name="Krishnakumar V."/>
            <person name="Bidwell S."/>
            <person name="Rosen B."/>
            <person name="Chan A."/>
            <person name="Zhou S."/>
            <person name="Gentzbittel L."/>
            <person name="Childs K.L."/>
            <person name="Yandell M."/>
            <person name="Gundlach H."/>
            <person name="Mayer K.F."/>
            <person name="Schwartz D.C."/>
            <person name="Town C.D."/>
        </authorList>
    </citation>
    <scope>GENOME REANNOTATION</scope>
    <source>
        <strain evidence="2 3">cv. Jemalong A17</strain>
    </source>
</reference>
<proteinExistence type="predicted"/>
<evidence type="ECO:0000313" key="3">
    <source>
        <dbReference type="Proteomes" id="UP000002051"/>
    </source>
</evidence>
<accession>G7JEK4</accession>
<evidence type="ECO:0000313" key="2">
    <source>
        <dbReference type="EnsemblPlants" id="AES87306"/>
    </source>
</evidence>
<name>G7JEK4_MEDTR</name>
<reference evidence="1 3" key="1">
    <citation type="journal article" date="2011" name="Nature">
        <title>The Medicago genome provides insight into the evolution of rhizobial symbioses.</title>
        <authorList>
            <person name="Young N.D."/>
            <person name="Debelle F."/>
            <person name="Oldroyd G.E."/>
            <person name="Geurts R."/>
            <person name="Cannon S.B."/>
            <person name="Udvardi M.K."/>
            <person name="Benedito V.A."/>
            <person name="Mayer K.F."/>
            <person name="Gouzy J."/>
            <person name="Schoof H."/>
            <person name="Van de Peer Y."/>
            <person name="Proost S."/>
            <person name="Cook D.R."/>
            <person name="Meyers B.C."/>
            <person name="Spannagl M."/>
            <person name="Cheung F."/>
            <person name="De Mita S."/>
            <person name="Krishnakumar V."/>
            <person name="Gundlach H."/>
            <person name="Zhou S."/>
            <person name="Mudge J."/>
            <person name="Bharti A.K."/>
            <person name="Murray J.D."/>
            <person name="Naoumkina M.A."/>
            <person name="Rosen B."/>
            <person name="Silverstein K.A."/>
            <person name="Tang H."/>
            <person name="Rombauts S."/>
            <person name="Zhao P.X."/>
            <person name="Zhou P."/>
            <person name="Barbe V."/>
            <person name="Bardou P."/>
            <person name="Bechner M."/>
            <person name="Bellec A."/>
            <person name="Berger A."/>
            <person name="Berges H."/>
            <person name="Bidwell S."/>
            <person name="Bisseling T."/>
            <person name="Choisne N."/>
            <person name="Couloux A."/>
            <person name="Denny R."/>
            <person name="Deshpande S."/>
            <person name="Dai X."/>
            <person name="Doyle J.J."/>
            <person name="Dudez A.M."/>
            <person name="Farmer A.D."/>
            <person name="Fouteau S."/>
            <person name="Franken C."/>
            <person name="Gibelin C."/>
            <person name="Gish J."/>
            <person name="Goldstein S."/>
            <person name="Gonzalez A.J."/>
            <person name="Green P.J."/>
            <person name="Hallab A."/>
            <person name="Hartog M."/>
            <person name="Hua A."/>
            <person name="Humphray S.J."/>
            <person name="Jeong D.H."/>
            <person name="Jing Y."/>
            <person name="Jocker A."/>
            <person name="Kenton S.M."/>
            <person name="Kim D.J."/>
            <person name="Klee K."/>
            <person name="Lai H."/>
            <person name="Lang C."/>
            <person name="Lin S."/>
            <person name="Macmil S.L."/>
            <person name="Magdelenat G."/>
            <person name="Matthews L."/>
            <person name="McCorrison J."/>
            <person name="Monaghan E.L."/>
            <person name="Mun J.H."/>
            <person name="Najar F.Z."/>
            <person name="Nicholson C."/>
            <person name="Noirot C."/>
            <person name="O'Bleness M."/>
            <person name="Paule C.R."/>
            <person name="Poulain J."/>
            <person name="Prion F."/>
            <person name="Qin B."/>
            <person name="Qu C."/>
            <person name="Retzel E.F."/>
            <person name="Riddle C."/>
            <person name="Sallet E."/>
            <person name="Samain S."/>
            <person name="Samson N."/>
            <person name="Sanders I."/>
            <person name="Saurat O."/>
            <person name="Scarpelli C."/>
            <person name="Schiex T."/>
            <person name="Segurens B."/>
            <person name="Severin A.J."/>
            <person name="Sherrier D.J."/>
            <person name="Shi R."/>
            <person name="Sims S."/>
            <person name="Singer S.R."/>
            <person name="Sinharoy S."/>
            <person name="Sterck L."/>
            <person name="Viollet A."/>
            <person name="Wang B.B."/>
            <person name="Wang K."/>
            <person name="Wang M."/>
            <person name="Wang X."/>
            <person name="Warfsmann J."/>
            <person name="Weissenbach J."/>
            <person name="White D.D."/>
            <person name="White J.D."/>
            <person name="Wiley G.B."/>
            <person name="Wincker P."/>
            <person name="Xing Y."/>
            <person name="Yang L."/>
            <person name="Yao Z."/>
            <person name="Ying F."/>
            <person name="Zhai J."/>
            <person name="Zhou L."/>
            <person name="Zuber A."/>
            <person name="Denarie J."/>
            <person name="Dixon R.A."/>
            <person name="May G.D."/>
            <person name="Schwartz D.C."/>
            <person name="Rogers J."/>
            <person name="Quetier F."/>
            <person name="Town C.D."/>
            <person name="Roe B.A."/>
        </authorList>
    </citation>
    <scope>NUCLEOTIDE SEQUENCE [LARGE SCALE GENOMIC DNA]</scope>
    <source>
        <strain evidence="1">A17</strain>
        <strain evidence="2 3">cv. Jemalong A17</strain>
    </source>
</reference>
<protein>
    <submittedName>
        <fullName evidence="1 2">Uncharacterized protein</fullName>
    </submittedName>
</protein>
<dbReference type="PaxDb" id="3880-AES70009"/>
<dbReference type="EMBL" id="CM001220">
    <property type="protein sequence ID" value="AES87306.1"/>
    <property type="molecule type" value="Genomic_DNA"/>
</dbReference>
<dbReference type="AlphaFoldDB" id="G7JEK4"/>
<keyword evidence="3" id="KW-1185">Reference proteome</keyword>
<dbReference type="HOGENOM" id="CLU_2430402_0_0_1"/>
<organism evidence="1 3">
    <name type="scientific">Medicago truncatula</name>
    <name type="common">Barrel medic</name>
    <name type="synonym">Medicago tribuloides</name>
    <dbReference type="NCBI Taxonomy" id="3880"/>
    <lineage>
        <taxon>Eukaryota</taxon>
        <taxon>Viridiplantae</taxon>
        <taxon>Streptophyta</taxon>
        <taxon>Embryophyta</taxon>
        <taxon>Tracheophyta</taxon>
        <taxon>Spermatophyta</taxon>
        <taxon>Magnoliopsida</taxon>
        <taxon>eudicotyledons</taxon>
        <taxon>Gunneridae</taxon>
        <taxon>Pentapetalae</taxon>
        <taxon>rosids</taxon>
        <taxon>fabids</taxon>
        <taxon>Fabales</taxon>
        <taxon>Fabaceae</taxon>
        <taxon>Papilionoideae</taxon>
        <taxon>50 kb inversion clade</taxon>
        <taxon>NPAAA clade</taxon>
        <taxon>Hologalegina</taxon>
        <taxon>IRL clade</taxon>
        <taxon>Trifolieae</taxon>
        <taxon>Medicago</taxon>
    </lineage>
</organism>
<reference evidence="2" key="3">
    <citation type="submission" date="2015-04" db="UniProtKB">
        <authorList>
            <consortium name="EnsemblPlants"/>
        </authorList>
    </citation>
    <scope>IDENTIFICATION</scope>
    <source>
        <strain evidence="2">cv. Jemalong A17</strain>
    </source>
</reference>
<gene>
    <name evidence="1" type="ordered locus">MTR_4g024010</name>
</gene>
<sequence length="91" mass="10980">MLNLKEKGRENTGVYSGFPNRPYYRVNYKDSFSLWLKPILNLLCKDKKVEYRKRMQDLMKKEKENKFVECQQVGTKRIKQKTKWKADNMVG</sequence>
<dbReference type="Proteomes" id="UP000002051">
    <property type="component" value="Chromosome 4"/>
</dbReference>